<dbReference type="EMBL" id="JBHFEH010000006">
    <property type="protein sequence ID" value="KAL2056877.1"/>
    <property type="molecule type" value="Genomic_DNA"/>
</dbReference>
<keyword evidence="1 2" id="KW-0728">SH3 domain</keyword>
<evidence type="ECO:0000256" key="3">
    <source>
        <dbReference type="SAM" id="MobiDB-lite"/>
    </source>
</evidence>
<dbReference type="InterPro" id="IPR050384">
    <property type="entry name" value="Endophilin_SH3RF"/>
</dbReference>
<feature type="compositionally biased region" description="Polar residues" evidence="3">
    <location>
        <begin position="48"/>
        <end position="85"/>
    </location>
</feature>
<evidence type="ECO:0000256" key="2">
    <source>
        <dbReference type="PROSITE-ProRule" id="PRU00192"/>
    </source>
</evidence>
<gene>
    <name evidence="5" type="ORF">ABVK25_002616</name>
</gene>
<dbReference type="Pfam" id="PF00018">
    <property type="entry name" value="SH3_1"/>
    <property type="match status" value="1"/>
</dbReference>
<dbReference type="SUPFAM" id="SSF50044">
    <property type="entry name" value="SH3-domain"/>
    <property type="match status" value="1"/>
</dbReference>
<dbReference type="SMART" id="SM00326">
    <property type="entry name" value="SH3"/>
    <property type="match status" value="1"/>
</dbReference>
<reference evidence="5 6" key="1">
    <citation type="submission" date="2024-09" db="EMBL/GenBank/DDBJ databases">
        <title>Rethinking Asexuality: The Enigmatic Case of Functional Sexual Genes in Lepraria (Stereocaulaceae).</title>
        <authorList>
            <person name="Doellman M."/>
            <person name="Sun Y."/>
            <person name="Barcenas-Pena A."/>
            <person name="Lumbsch H.T."/>
            <person name="Grewe F."/>
        </authorList>
    </citation>
    <scope>NUCLEOTIDE SEQUENCE [LARGE SCALE GENOMIC DNA]</scope>
    <source>
        <strain evidence="5 6">Grewe 0041</strain>
    </source>
</reference>
<dbReference type="PANTHER" id="PTHR14167">
    <property type="entry name" value="SH3 DOMAIN-CONTAINING"/>
    <property type="match status" value="1"/>
</dbReference>
<dbReference type="PANTHER" id="PTHR14167:SF116">
    <property type="entry name" value="CAP, ISOFORM AC"/>
    <property type="match status" value="1"/>
</dbReference>
<dbReference type="Proteomes" id="UP001590951">
    <property type="component" value="Unassembled WGS sequence"/>
</dbReference>
<evidence type="ECO:0000313" key="6">
    <source>
        <dbReference type="Proteomes" id="UP001590951"/>
    </source>
</evidence>
<evidence type="ECO:0000256" key="1">
    <source>
        <dbReference type="ARBA" id="ARBA00022443"/>
    </source>
</evidence>
<sequence length="240" mass="25550">MEEQKAAMTNRSLRNIRTELEFLTDSSVITPQQLSTFLSQLPAQTSLHAPLQSSNPAPSPTLQTPASPPVNQFANTSLNEKQNSFYAPQPSPALPPPAYGSSPAPASLATASALYEYHPSDAGDLAILPNDRVFITEFMNADWAKGRNERTGMEGIFPRSYVAIVDEKNAMMAHQPPAPPMQSNYGNMMTDVSQSGSSAAPARPESKLQANGKKFGKKMGNAAIFGAGATIGSNIVNGIL</sequence>
<proteinExistence type="predicted"/>
<comment type="caution">
    <text evidence="5">The sequence shown here is derived from an EMBL/GenBank/DDBJ whole genome shotgun (WGS) entry which is preliminary data.</text>
</comment>
<feature type="region of interest" description="Disordered" evidence="3">
    <location>
        <begin position="48"/>
        <end position="105"/>
    </location>
</feature>
<dbReference type="Gene3D" id="2.30.30.40">
    <property type="entry name" value="SH3 Domains"/>
    <property type="match status" value="1"/>
</dbReference>
<dbReference type="InterPro" id="IPR036028">
    <property type="entry name" value="SH3-like_dom_sf"/>
</dbReference>
<dbReference type="PROSITE" id="PS50002">
    <property type="entry name" value="SH3"/>
    <property type="match status" value="1"/>
</dbReference>
<dbReference type="InterPro" id="IPR001452">
    <property type="entry name" value="SH3_domain"/>
</dbReference>
<evidence type="ECO:0000313" key="5">
    <source>
        <dbReference type="EMBL" id="KAL2056877.1"/>
    </source>
</evidence>
<accession>A0ABR4BGB9</accession>
<organism evidence="5 6">
    <name type="scientific">Lepraria finkii</name>
    <dbReference type="NCBI Taxonomy" id="1340010"/>
    <lineage>
        <taxon>Eukaryota</taxon>
        <taxon>Fungi</taxon>
        <taxon>Dikarya</taxon>
        <taxon>Ascomycota</taxon>
        <taxon>Pezizomycotina</taxon>
        <taxon>Lecanoromycetes</taxon>
        <taxon>OSLEUM clade</taxon>
        <taxon>Lecanoromycetidae</taxon>
        <taxon>Lecanorales</taxon>
        <taxon>Lecanorineae</taxon>
        <taxon>Stereocaulaceae</taxon>
        <taxon>Lepraria</taxon>
    </lineage>
</organism>
<evidence type="ECO:0000259" key="4">
    <source>
        <dbReference type="PROSITE" id="PS50002"/>
    </source>
</evidence>
<name>A0ABR4BGB9_9LECA</name>
<keyword evidence="6" id="KW-1185">Reference proteome</keyword>
<dbReference type="CDD" id="cd00174">
    <property type="entry name" value="SH3"/>
    <property type="match status" value="1"/>
</dbReference>
<feature type="compositionally biased region" description="Pro residues" evidence="3">
    <location>
        <begin position="89"/>
        <end position="98"/>
    </location>
</feature>
<feature type="domain" description="SH3" evidence="4">
    <location>
        <begin position="106"/>
        <end position="167"/>
    </location>
</feature>
<protein>
    <recommendedName>
        <fullName evidence="4">SH3 domain-containing protein</fullName>
    </recommendedName>
</protein>